<sequence length="48" mass="5403">MSDNKLCPMDKPYCVDKCQWYMNGECAVKVIAKSLSAPIEKPKPKSKV</sequence>
<dbReference type="EMBL" id="MT144766">
    <property type="protein sequence ID" value="QJH99070.1"/>
    <property type="molecule type" value="Genomic_DNA"/>
</dbReference>
<protein>
    <submittedName>
        <fullName evidence="1">Uncharacterized protein</fullName>
    </submittedName>
</protein>
<gene>
    <name evidence="1" type="ORF">TM448B01480_0010</name>
</gene>
<evidence type="ECO:0000313" key="1">
    <source>
        <dbReference type="EMBL" id="QJH99070.1"/>
    </source>
</evidence>
<dbReference type="AlphaFoldDB" id="A0A6M3XM49"/>
<organism evidence="1">
    <name type="scientific">viral metagenome</name>
    <dbReference type="NCBI Taxonomy" id="1070528"/>
    <lineage>
        <taxon>unclassified sequences</taxon>
        <taxon>metagenomes</taxon>
        <taxon>organismal metagenomes</taxon>
    </lineage>
</organism>
<reference evidence="1" key="1">
    <citation type="submission" date="2020-03" db="EMBL/GenBank/DDBJ databases">
        <title>The deep terrestrial virosphere.</title>
        <authorList>
            <person name="Holmfeldt K."/>
            <person name="Nilsson E."/>
            <person name="Simone D."/>
            <person name="Lopez-Fernandez M."/>
            <person name="Wu X."/>
            <person name="de Brujin I."/>
            <person name="Lundin D."/>
            <person name="Andersson A."/>
            <person name="Bertilsson S."/>
            <person name="Dopson M."/>
        </authorList>
    </citation>
    <scope>NUCLEOTIDE SEQUENCE</scope>
    <source>
        <strain evidence="1">TM448B01480</strain>
    </source>
</reference>
<accession>A0A6M3XM49</accession>
<proteinExistence type="predicted"/>
<name>A0A6M3XM49_9ZZZZ</name>